<dbReference type="InterPro" id="IPR051681">
    <property type="entry name" value="Ser/Thr_Kinases-Pseudokinases"/>
</dbReference>
<protein>
    <recommendedName>
        <fullName evidence="2">Protein kinase domain-containing protein</fullName>
    </recommendedName>
</protein>
<feature type="compositionally biased region" description="Polar residues" evidence="1">
    <location>
        <begin position="1832"/>
        <end position="1843"/>
    </location>
</feature>
<feature type="region of interest" description="Disordered" evidence="1">
    <location>
        <begin position="603"/>
        <end position="653"/>
    </location>
</feature>
<dbReference type="InterPro" id="IPR008266">
    <property type="entry name" value="Tyr_kinase_AS"/>
</dbReference>
<feature type="region of interest" description="Disordered" evidence="1">
    <location>
        <begin position="1350"/>
        <end position="1377"/>
    </location>
</feature>
<keyword evidence="4" id="KW-1185">Reference proteome</keyword>
<dbReference type="GO" id="GO:0005524">
    <property type="term" value="F:ATP binding"/>
    <property type="evidence" value="ECO:0007669"/>
    <property type="project" value="InterPro"/>
</dbReference>
<reference evidence="3" key="1">
    <citation type="journal article" date="2020" name="bioRxiv">
        <title>Comparative genomics of Chlamydomonas.</title>
        <authorList>
            <person name="Craig R.J."/>
            <person name="Hasan A.R."/>
            <person name="Ness R.W."/>
            <person name="Keightley P.D."/>
        </authorList>
    </citation>
    <scope>NUCLEOTIDE SEQUENCE</scope>
    <source>
        <strain evidence="3">SAG 7.73</strain>
    </source>
</reference>
<feature type="domain" description="Protein kinase" evidence="2">
    <location>
        <begin position="1656"/>
        <end position="2057"/>
    </location>
</feature>
<dbReference type="PANTHER" id="PTHR44329">
    <property type="entry name" value="SERINE/THREONINE-PROTEIN KINASE TNNI3K-RELATED"/>
    <property type="match status" value="1"/>
</dbReference>
<gene>
    <name evidence="3" type="ORF">HXX76_009151</name>
</gene>
<feature type="region of interest" description="Disordered" evidence="1">
    <location>
        <begin position="545"/>
        <end position="569"/>
    </location>
</feature>
<evidence type="ECO:0000259" key="2">
    <source>
        <dbReference type="PROSITE" id="PS50011"/>
    </source>
</evidence>
<feature type="compositionally biased region" description="Low complexity" evidence="1">
    <location>
        <begin position="796"/>
        <end position="815"/>
    </location>
</feature>
<dbReference type="PROSITE" id="PS50011">
    <property type="entry name" value="PROTEIN_KINASE_DOM"/>
    <property type="match status" value="1"/>
</dbReference>
<feature type="region of interest" description="Disordered" evidence="1">
    <location>
        <begin position="1741"/>
        <end position="1767"/>
    </location>
</feature>
<feature type="compositionally biased region" description="Low complexity" evidence="1">
    <location>
        <begin position="876"/>
        <end position="896"/>
    </location>
</feature>
<dbReference type="InterPro" id="IPR001245">
    <property type="entry name" value="Ser-Thr/Tyr_kinase_cat_dom"/>
</dbReference>
<dbReference type="EMBL" id="JAEHOC010000022">
    <property type="protein sequence ID" value="KAG2432232.1"/>
    <property type="molecule type" value="Genomic_DNA"/>
</dbReference>
<dbReference type="PANTHER" id="PTHR44329:SF214">
    <property type="entry name" value="PROTEIN KINASE DOMAIN-CONTAINING PROTEIN"/>
    <property type="match status" value="1"/>
</dbReference>
<feature type="compositionally biased region" description="Low complexity" evidence="1">
    <location>
        <begin position="546"/>
        <end position="560"/>
    </location>
</feature>
<feature type="region of interest" description="Disordered" evidence="1">
    <location>
        <begin position="789"/>
        <end position="815"/>
    </location>
</feature>
<comment type="caution">
    <text evidence="3">The sequence shown here is derived from an EMBL/GenBank/DDBJ whole genome shotgun (WGS) entry which is preliminary data.</text>
</comment>
<dbReference type="InterPro" id="IPR011009">
    <property type="entry name" value="Kinase-like_dom_sf"/>
</dbReference>
<dbReference type="Gene3D" id="3.30.200.20">
    <property type="entry name" value="Phosphorylase Kinase, domain 1"/>
    <property type="match status" value="1"/>
</dbReference>
<evidence type="ECO:0000256" key="1">
    <source>
        <dbReference type="SAM" id="MobiDB-lite"/>
    </source>
</evidence>
<feature type="compositionally biased region" description="Low complexity" evidence="1">
    <location>
        <begin position="1278"/>
        <end position="1293"/>
    </location>
</feature>
<dbReference type="Proteomes" id="UP000650467">
    <property type="component" value="Unassembled WGS sequence"/>
</dbReference>
<feature type="compositionally biased region" description="Low complexity" evidence="1">
    <location>
        <begin position="1559"/>
        <end position="1575"/>
    </location>
</feature>
<sequence>MSSDNVTAENGTATKFATELDLAGLSRVFVVPAGGSVTLQRLRLTGAALPAAPYPLPPASFLALSAFQLPAAPQPAPPLTLVDVEVVTPSCVALSLHQDFACRAAPSPNFTVSPGSLTVHRLVTASISLTNVRLSCSGAVPAPWPCLAAVVNSASQFLRSVASMTHTVADTPDTISQQFRPYLYVWLNSSMALADGLPDPGAVLRGFAIPLTTLRLSVAGPPDGATTLDLAGTGGLFPIDLYGSRIANVELANLTLRNPPPGPPEYGLFNLLRLLIWTFSFNRRIFTQKDFGPVLTLTNVRVEGVPREEVAMYAADAGPPLITYLSATGAAVPAAAANASVSGDVGSQAGASTTWPAAAALVPCLCAVDTGVFTSINASQVADPRDAIHIRTAGSLSKLTFYWNVTVALSAQPLPAPAGIGITAATAPDECPFGTDSFCNLEPMLSVSAGRSAHKWPFLYRAGTPANPYVVTAGSLQARSRSTESSKNTIPAVMVTSPVAAYTFDPDTDVVTYTRIERPYTLYGSASMRVMVDWRGVRALVRLQQSAGSSAGGSRRAGNGSSSGTGAGAAGVAGAVSGAAVSSRNASLTVRFLTMVGLAAATEPSPAPATLGSSNSSVASGGSSTTNQQQPAPGRRRRGRGLQQQQAGGSSRTSRMLLQLAAAAGNASSTSGGGSAEPTQGLPAAMGNFTSCVWAIRFDRAAAVEMAAVGSGGASSSSGGGGGGGALGDDLPYVFLDGVTLVVPAPELQLLAWALTERPEAVAAAVPDAGLAAQLAALAAGSALALRDAGSGGGNTSSNGHTGSSSDNSNNGSVDGVSSLELSRFRWCGLLGRNVTLTSRVPTPDDFAALSVEELAIMSGLTLPAALELSVQASSSSSSNTSAGASPIGNGTANGIDGVGGGGSNGSPSGAPAGPSPAPALLPPPPPRHWAVPPSPATTAGSRGNTPSGAPHPPLPAAGSSSTTTHTGAGTGAGGGAEATTGISRPEDGSGASSQARGIAIGAAVGCVALVSVVLLLVLYLFAVRRWRLREPVAWSSDKAISRADDGGCRSGCLDVWMPPAAAKGATGAEAAASGDGSGGCSTSSKYRRSAEGTRSTPSSFGCPAPIAGGDGAVAAGGGSGPAGAPGVSSASSLAVAMVELAQEPAAAEAAVAAAAQQPGAGEAAAALVLPSPSRSMVSLLRTMVSSPLSVSVSRLGRAAPAAPALGTAPRATTPPLSLSQSPPQLPPLRLARHHGGQQSPLAHTSRGGQSVTPRGFAALLATAPRGSLLPPSPAAPEPGSAQHSPTAAAAAAGSPTSRMAVATGSFRRLRTASVTSTAPSNTIQRALAEMYGSLHQTRLGVSAVHQHMEPHGTEASGGSWSQQQYRSTDFPSAGPGSPRVVLQAAAGSKLLAAAAAAVVGAAAHGDGRPSSMPQWGFLLREPVAQAQAQAAWLPARGGRLRPISAAAAAVWCGDVAATTAAGGRTAAAPHHQAHDVGGGAHRGLRQGRLLAACTDAAGGAAAAAGGCSGTEPGLSADLGAGDDGSADHTSSANGAQWAKHAAAAGVPLGSTAGPGARCAPAGATGAAGHGTSAGQKPPQPSHATAWGLSAAIGADATAAAGAGGSSTSGSGGGGSQGTPRSTSSVVAGATLASTGGASPRTGWGADASSAEPHLLTLTGELGRGAQGVVYRGLWRGLDVAVKSTLLQRAKGAAGGGGGGGVAADSDPRIRQAILEAAISASVSHPNVVATYTYMLQQLGEEPGEGGASSTSRSGSSGAADSVGGGSRGGVEVWKLTLVQELCDANSLRRKPGSAGRNSSNSGVGPEGSHGRSGDKSGSSSNSRLHRGSAVAASSDTRTQQPSAARPPLRDVVLCLALHIARGLEHLHSRGIVHGDVSSSNVLLQREGRGKAAGAVAAVVSTGGGGGSSAHTPLSCGFVAKVCDFGLSGRLDASEEQTHLSGPARRSSAYSAPELVRHGRSSPAGDVYAFAVVAWELAWGASLPTLLARPDGARMVAWLASQAMAPPADVTALPLGLLTWPPATPLELLALVGDCLREQAAARPSMHAVCQVLHGMT</sequence>
<feature type="region of interest" description="Disordered" evidence="1">
    <location>
        <begin position="1203"/>
        <end position="1252"/>
    </location>
</feature>
<feature type="compositionally biased region" description="Low complexity" evidence="1">
    <location>
        <begin position="957"/>
        <end position="968"/>
    </location>
</feature>
<dbReference type="OrthoDB" id="547797at2759"/>
<feature type="compositionally biased region" description="Polar residues" evidence="1">
    <location>
        <begin position="1237"/>
        <end position="1252"/>
    </location>
</feature>
<dbReference type="Pfam" id="PF07714">
    <property type="entry name" value="PK_Tyr_Ser-Thr"/>
    <property type="match status" value="1"/>
</dbReference>
<feature type="compositionally biased region" description="Low complexity" evidence="1">
    <location>
        <begin position="1069"/>
        <end position="1085"/>
    </location>
</feature>
<feature type="compositionally biased region" description="Pro residues" evidence="1">
    <location>
        <begin position="914"/>
        <end position="936"/>
    </location>
</feature>
<name>A0A835SRY3_CHLIN</name>
<evidence type="ECO:0000313" key="3">
    <source>
        <dbReference type="EMBL" id="KAG2432232.1"/>
    </source>
</evidence>
<feature type="region of interest" description="Disordered" evidence="1">
    <location>
        <begin position="1069"/>
        <end position="1103"/>
    </location>
</feature>
<dbReference type="SUPFAM" id="SSF56112">
    <property type="entry name" value="Protein kinase-like (PK-like)"/>
    <property type="match status" value="1"/>
</dbReference>
<feature type="region of interest" description="Disordered" evidence="1">
    <location>
        <begin position="876"/>
        <end position="994"/>
    </location>
</feature>
<dbReference type="InterPro" id="IPR000719">
    <property type="entry name" value="Prot_kinase_dom"/>
</dbReference>
<feature type="compositionally biased region" description="Low complexity" evidence="1">
    <location>
        <begin position="1203"/>
        <end position="1223"/>
    </location>
</feature>
<feature type="region of interest" description="Disordered" evidence="1">
    <location>
        <begin position="1559"/>
        <end position="1585"/>
    </location>
</feature>
<feature type="compositionally biased region" description="Gly residues" evidence="1">
    <location>
        <begin position="1602"/>
        <end position="1617"/>
    </location>
</feature>
<proteinExistence type="predicted"/>
<feature type="compositionally biased region" description="Low complexity" evidence="1">
    <location>
        <begin position="1748"/>
        <end position="1762"/>
    </location>
</feature>
<feature type="region of interest" description="Disordered" evidence="1">
    <location>
        <begin position="1265"/>
        <end position="1297"/>
    </location>
</feature>
<accession>A0A835SRY3</accession>
<dbReference type="PROSITE" id="PS00109">
    <property type="entry name" value="PROTEIN_KINASE_TYR"/>
    <property type="match status" value="1"/>
</dbReference>
<feature type="compositionally biased region" description="Polar residues" evidence="1">
    <location>
        <begin position="938"/>
        <end position="948"/>
    </location>
</feature>
<feature type="compositionally biased region" description="Low complexity" evidence="1">
    <location>
        <begin position="603"/>
        <end position="633"/>
    </location>
</feature>
<evidence type="ECO:0000313" key="4">
    <source>
        <dbReference type="Proteomes" id="UP000650467"/>
    </source>
</evidence>
<feature type="region of interest" description="Disordered" evidence="1">
    <location>
        <begin position="1788"/>
        <end position="1846"/>
    </location>
</feature>
<feature type="compositionally biased region" description="Polar residues" evidence="1">
    <location>
        <begin position="1357"/>
        <end position="1371"/>
    </location>
</feature>
<dbReference type="GO" id="GO:0004674">
    <property type="term" value="F:protein serine/threonine kinase activity"/>
    <property type="evidence" value="ECO:0007669"/>
    <property type="project" value="TreeGrafter"/>
</dbReference>
<organism evidence="3 4">
    <name type="scientific">Chlamydomonas incerta</name>
    <dbReference type="NCBI Taxonomy" id="51695"/>
    <lineage>
        <taxon>Eukaryota</taxon>
        <taxon>Viridiplantae</taxon>
        <taxon>Chlorophyta</taxon>
        <taxon>core chlorophytes</taxon>
        <taxon>Chlorophyceae</taxon>
        <taxon>CS clade</taxon>
        <taxon>Chlamydomonadales</taxon>
        <taxon>Chlamydomonadaceae</taxon>
        <taxon>Chlamydomonas</taxon>
    </lineage>
</organism>
<feature type="region of interest" description="Disordered" evidence="1">
    <location>
        <begin position="1600"/>
        <end position="1624"/>
    </location>
</feature>
<dbReference type="Gene3D" id="1.10.510.10">
    <property type="entry name" value="Transferase(Phosphotransferase) domain 1"/>
    <property type="match status" value="1"/>
</dbReference>